<dbReference type="FunFam" id="3.40.50.720:FF:000084">
    <property type="entry name" value="Short-chain dehydrogenase reductase"/>
    <property type="match status" value="1"/>
</dbReference>
<dbReference type="SUPFAM" id="SSF51735">
    <property type="entry name" value="NAD(P)-binding Rossmann-fold domains"/>
    <property type="match status" value="1"/>
</dbReference>
<dbReference type="InterPro" id="IPR036291">
    <property type="entry name" value="NAD(P)-bd_dom_sf"/>
</dbReference>
<dbReference type="Proteomes" id="UP000279908">
    <property type="component" value="Unassembled WGS sequence"/>
</dbReference>
<accession>A0A432ASR8</accession>
<reference evidence="3 4" key="1">
    <citation type="submission" date="2018-12" db="EMBL/GenBank/DDBJ databases">
        <authorList>
            <person name="Lunina O.N."/>
            <person name="Grouzdev D.S."/>
            <person name="Gorlenko V.M."/>
            <person name="Savvichev A.S."/>
        </authorList>
    </citation>
    <scope>NUCLEOTIDE SEQUENCE [LARGE SCALE GENOMIC DNA]</scope>
    <source>
        <strain evidence="3 4">BrKhr-17</strain>
    </source>
</reference>
<comment type="similarity">
    <text evidence="1">Belongs to the short-chain dehydrogenases/reductases (SDR) family.</text>
</comment>
<evidence type="ECO:0000256" key="1">
    <source>
        <dbReference type="ARBA" id="ARBA00006484"/>
    </source>
</evidence>
<organism evidence="3 4">
    <name type="scientific">Chlorobium phaeovibrioides</name>
    <dbReference type="NCBI Taxonomy" id="1094"/>
    <lineage>
        <taxon>Bacteria</taxon>
        <taxon>Pseudomonadati</taxon>
        <taxon>Chlorobiota</taxon>
        <taxon>Chlorobiia</taxon>
        <taxon>Chlorobiales</taxon>
        <taxon>Chlorobiaceae</taxon>
        <taxon>Chlorobium/Pelodictyon group</taxon>
        <taxon>Chlorobium</taxon>
    </lineage>
</organism>
<dbReference type="PANTHER" id="PTHR43639">
    <property type="entry name" value="OXIDOREDUCTASE, SHORT-CHAIN DEHYDROGENASE/REDUCTASE FAMILY (AFU_ORTHOLOGUE AFUA_5G02870)"/>
    <property type="match status" value="1"/>
</dbReference>
<gene>
    <name evidence="3" type="ORF">EKD02_08660</name>
</gene>
<dbReference type="InterPro" id="IPR002347">
    <property type="entry name" value="SDR_fam"/>
</dbReference>
<keyword evidence="2" id="KW-0560">Oxidoreductase</keyword>
<dbReference type="GO" id="GO:0016491">
    <property type="term" value="F:oxidoreductase activity"/>
    <property type="evidence" value="ECO:0007669"/>
    <property type="project" value="UniProtKB-KW"/>
</dbReference>
<sequence>MHLKLHDKVALVTGSSRGIGKAIAKALHAEGCRVALNGRHADALDGVVDELEGSIAVAGDVTDSSVARRIVADVVGQFGRLDILVCNVGGGQSVAPGEEHPDEWQRVFALNLWSATNMVEAARDALAATHGAIVCISSICGLEVMPGAPVTYSAAKAALHAYISGIARPLGKLGVRINGVAPGNILFDGSVWERKLRQDEKAVAEVLDADVSLSRLGTPDEIASVVAFLASSQAAFVTGSVWTVDGGQVHSS</sequence>
<dbReference type="Gene3D" id="3.40.50.720">
    <property type="entry name" value="NAD(P)-binding Rossmann-like Domain"/>
    <property type="match status" value="1"/>
</dbReference>
<comment type="caution">
    <text evidence="3">The sequence shown here is derived from an EMBL/GenBank/DDBJ whole genome shotgun (WGS) entry which is preliminary data.</text>
</comment>
<evidence type="ECO:0000313" key="4">
    <source>
        <dbReference type="Proteomes" id="UP000279908"/>
    </source>
</evidence>
<dbReference type="PANTHER" id="PTHR43639:SF1">
    <property type="entry name" value="SHORT-CHAIN DEHYDROGENASE_REDUCTASE FAMILY PROTEIN"/>
    <property type="match status" value="1"/>
</dbReference>
<dbReference type="EMBL" id="RXYK01000015">
    <property type="protein sequence ID" value="RTY35999.1"/>
    <property type="molecule type" value="Genomic_DNA"/>
</dbReference>
<proteinExistence type="inferred from homology"/>
<name>A0A432ASR8_CHLPH</name>
<evidence type="ECO:0000313" key="3">
    <source>
        <dbReference type="EMBL" id="RTY35999.1"/>
    </source>
</evidence>
<dbReference type="CDD" id="cd05233">
    <property type="entry name" value="SDR_c"/>
    <property type="match status" value="1"/>
</dbReference>
<evidence type="ECO:0000256" key="2">
    <source>
        <dbReference type="ARBA" id="ARBA00023002"/>
    </source>
</evidence>
<dbReference type="PRINTS" id="PR00081">
    <property type="entry name" value="GDHRDH"/>
</dbReference>
<dbReference type="AlphaFoldDB" id="A0A432ASR8"/>
<dbReference type="PRINTS" id="PR00080">
    <property type="entry name" value="SDRFAMILY"/>
</dbReference>
<dbReference type="Pfam" id="PF13561">
    <property type="entry name" value="adh_short_C2"/>
    <property type="match status" value="1"/>
</dbReference>
<protein>
    <submittedName>
        <fullName evidence="3">SDR family oxidoreductase</fullName>
    </submittedName>
</protein>